<dbReference type="AlphaFoldDB" id="A0A0S3T9T0"/>
<gene>
    <name evidence="1" type="primary">Vigan.11G138000</name>
    <name evidence="1" type="ORF">VIGAN_11138000</name>
</gene>
<proteinExistence type="predicted"/>
<organism evidence="1 2">
    <name type="scientific">Vigna angularis var. angularis</name>
    <dbReference type="NCBI Taxonomy" id="157739"/>
    <lineage>
        <taxon>Eukaryota</taxon>
        <taxon>Viridiplantae</taxon>
        <taxon>Streptophyta</taxon>
        <taxon>Embryophyta</taxon>
        <taxon>Tracheophyta</taxon>
        <taxon>Spermatophyta</taxon>
        <taxon>Magnoliopsida</taxon>
        <taxon>eudicotyledons</taxon>
        <taxon>Gunneridae</taxon>
        <taxon>Pentapetalae</taxon>
        <taxon>rosids</taxon>
        <taxon>fabids</taxon>
        <taxon>Fabales</taxon>
        <taxon>Fabaceae</taxon>
        <taxon>Papilionoideae</taxon>
        <taxon>50 kb inversion clade</taxon>
        <taxon>NPAAA clade</taxon>
        <taxon>indigoferoid/millettioid clade</taxon>
        <taxon>Phaseoleae</taxon>
        <taxon>Vigna</taxon>
    </lineage>
</organism>
<accession>A0A0S3T9T0</accession>
<evidence type="ECO:0000313" key="1">
    <source>
        <dbReference type="EMBL" id="BAU01983.1"/>
    </source>
</evidence>
<reference evidence="1 2" key="1">
    <citation type="journal article" date="2015" name="Sci. Rep.">
        <title>The power of single molecule real-time sequencing technology in the de novo assembly of a eukaryotic genome.</title>
        <authorList>
            <person name="Sakai H."/>
            <person name="Naito K."/>
            <person name="Ogiso-Tanaka E."/>
            <person name="Takahashi Y."/>
            <person name="Iseki K."/>
            <person name="Muto C."/>
            <person name="Satou K."/>
            <person name="Teruya K."/>
            <person name="Shiroma A."/>
            <person name="Shimoji M."/>
            <person name="Hirano T."/>
            <person name="Itoh T."/>
            <person name="Kaga A."/>
            <person name="Tomooka N."/>
        </authorList>
    </citation>
    <scope>NUCLEOTIDE SEQUENCE [LARGE SCALE GENOMIC DNA]</scope>
    <source>
        <strain evidence="2">cv. Shumari</strain>
    </source>
</reference>
<evidence type="ECO:0000313" key="2">
    <source>
        <dbReference type="Proteomes" id="UP000291084"/>
    </source>
</evidence>
<protein>
    <submittedName>
        <fullName evidence="1">Uncharacterized protein</fullName>
    </submittedName>
</protein>
<name>A0A0S3T9T0_PHAAN</name>
<keyword evidence="2" id="KW-1185">Reference proteome</keyword>
<dbReference type="EMBL" id="AP015044">
    <property type="protein sequence ID" value="BAU01983.1"/>
    <property type="molecule type" value="Genomic_DNA"/>
</dbReference>
<dbReference type="Proteomes" id="UP000291084">
    <property type="component" value="Chromosome 11"/>
</dbReference>
<sequence>MGFRVLPPTEASPTTTISPTKVAASTIIDFLCSPSTVLTLLATVTDFLYSHSVVPTKLASISSAVPTLLATVTDFLCSPSFRESSVHRHRSALRPSMCADLLSAPPCAQICPPPFHVPISALRHLPPSPLRPRRRCILVAASSSLCPCRCILAAAASTVVAHRTSQEEYREAEKRQRRGEVLWGNDQGCLDLKPNMPRVHANRGRFRAQYASGSCQLRPYLCYVRVMPRFTLIIEPILLLDTGFLTTEAYNAFKITRLPPRFDMLRFSKNQVVMYELETSFFTSEYN</sequence>